<dbReference type="GO" id="GO:0010309">
    <property type="term" value="F:acireductone dioxygenase [iron(II)-requiring] activity"/>
    <property type="evidence" value="ECO:0007669"/>
    <property type="project" value="UniProtKB-EC"/>
</dbReference>
<gene>
    <name evidence="1" type="primary">mtnD</name>
    <name evidence="1" type="ORF">NCTC7914_00020</name>
</gene>
<dbReference type="InterPro" id="IPR011051">
    <property type="entry name" value="RmlC_Cupin_sf"/>
</dbReference>
<proteinExistence type="predicted"/>
<dbReference type="InterPro" id="IPR014710">
    <property type="entry name" value="RmlC-like_jellyroll"/>
</dbReference>
<dbReference type="AlphaFoldDB" id="A0A379KDH0"/>
<organism evidence="1 2">
    <name type="scientific">Pseudomonas putida</name>
    <name type="common">Arthrobacter siderocapsulatus</name>
    <dbReference type="NCBI Taxonomy" id="303"/>
    <lineage>
        <taxon>Bacteria</taxon>
        <taxon>Pseudomonadati</taxon>
        <taxon>Pseudomonadota</taxon>
        <taxon>Gammaproteobacteria</taxon>
        <taxon>Pseudomonadales</taxon>
        <taxon>Pseudomonadaceae</taxon>
        <taxon>Pseudomonas</taxon>
    </lineage>
</organism>
<name>A0A379KDH0_PSEPU</name>
<dbReference type="EMBL" id="UGUY01000001">
    <property type="protein sequence ID" value="SUD65995.1"/>
    <property type="molecule type" value="Genomic_DNA"/>
</dbReference>
<keyword evidence="1" id="KW-0560">Oxidoreductase</keyword>
<evidence type="ECO:0000313" key="2">
    <source>
        <dbReference type="Proteomes" id="UP000254602"/>
    </source>
</evidence>
<evidence type="ECO:0000313" key="1">
    <source>
        <dbReference type="EMBL" id="SUD65995.1"/>
    </source>
</evidence>
<accession>A0A379KDH0</accession>
<dbReference type="Pfam" id="PF03079">
    <property type="entry name" value="ARD"/>
    <property type="match status" value="1"/>
</dbReference>
<protein>
    <submittedName>
        <fullName evidence="1">Oxidase</fullName>
        <ecNumber evidence="1">1.13.11.54</ecNumber>
    </submittedName>
</protein>
<dbReference type="RefSeq" id="WP_115272892.1">
    <property type="nucleotide sequence ID" value="NZ_UGUY01000001.1"/>
</dbReference>
<dbReference type="InterPro" id="IPR004313">
    <property type="entry name" value="ARD"/>
</dbReference>
<reference evidence="1 2" key="1">
    <citation type="submission" date="2018-06" db="EMBL/GenBank/DDBJ databases">
        <authorList>
            <consortium name="Pathogen Informatics"/>
            <person name="Doyle S."/>
        </authorList>
    </citation>
    <scope>NUCLEOTIDE SEQUENCE [LARGE SCALE GENOMIC DNA]</scope>
    <source>
        <strain evidence="1 2">NCTC7914</strain>
    </source>
</reference>
<dbReference type="Proteomes" id="UP000254602">
    <property type="component" value="Unassembled WGS sequence"/>
</dbReference>
<dbReference type="Gene3D" id="2.60.120.10">
    <property type="entry name" value="Jelly Rolls"/>
    <property type="match status" value="1"/>
</dbReference>
<dbReference type="SUPFAM" id="SSF51182">
    <property type="entry name" value="RmlC-like cupins"/>
    <property type="match status" value="1"/>
</dbReference>
<dbReference type="EC" id="1.13.11.54" evidence="1"/>
<sequence length="178" mass="19500">MSILCVFHPSSPALPNKVLTHHDDITATLAEQGVRFHHAALALRIRPGSSQDEVMSACREHLDRLMTAQGCAAFSVLNRDGADPAQVDLRDEHVHDVDEVFAVVTGRAQVGLRLGDCVYTLVCEKGDQLVIPAGSRRWVELGDNPFCLALRLYASEQGMQPRFTGDDTARAYAGIDEF</sequence>